<evidence type="ECO:0000256" key="1">
    <source>
        <dbReference type="SAM" id="MobiDB-lite"/>
    </source>
</evidence>
<evidence type="ECO:0000259" key="2">
    <source>
        <dbReference type="Pfam" id="PF15928"/>
    </source>
</evidence>
<feature type="compositionally biased region" description="Polar residues" evidence="1">
    <location>
        <begin position="212"/>
        <end position="224"/>
    </location>
</feature>
<dbReference type="Pfam" id="PF15928">
    <property type="entry name" value="DUF4746"/>
    <property type="match status" value="1"/>
</dbReference>
<feature type="compositionally biased region" description="Polar residues" evidence="1">
    <location>
        <begin position="236"/>
        <end position="247"/>
    </location>
</feature>
<protein>
    <recommendedName>
        <fullName evidence="2">DUF4746 domain-containing protein</fullName>
    </recommendedName>
</protein>
<gene>
    <name evidence="3" type="ORF">TBIB3V08_LOCUS1420</name>
</gene>
<sequence>MEKSGSSSSSEFEEELENACPVLVANTVARRKRVWVHQEGGMFVSFLQRYSKAPEVPAMWTASTPRAKARAIYQFFPKFCEQFALPEPIPLPPHLTLIFDTVKKTDVVECALEYSEDLLHLGFFSSPDPDKTELLASSLQEFELIKNKKGGEALVMVISKTRNEPLLSLSQFAPIYISPNIEDGDRMRRLFFPTHEEDEDDSTGKDGGINESDASSNGVKQNQDQPEDGKALSGASPPTSTDDQVET</sequence>
<accession>A0A7R9HYN0</accession>
<dbReference type="InterPro" id="IPR031827">
    <property type="entry name" value="DUF4746"/>
</dbReference>
<dbReference type="EMBL" id="OD564537">
    <property type="protein sequence ID" value="CAD7438835.1"/>
    <property type="molecule type" value="Genomic_DNA"/>
</dbReference>
<evidence type="ECO:0000313" key="3">
    <source>
        <dbReference type="EMBL" id="CAD7438835.1"/>
    </source>
</evidence>
<name>A0A7R9HYN0_9NEOP</name>
<reference evidence="3" key="1">
    <citation type="submission" date="2020-11" db="EMBL/GenBank/DDBJ databases">
        <authorList>
            <person name="Tran Van P."/>
        </authorList>
    </citation>
    <scope>NUCLEOTIDE SEQUENCE</scope>
</reference>
<feature type="domain" description="DUF4746" evidence="2">
    <location>
        <begin position="55"/>
        <end position="199"/>
    </location>
</feature>
<organism evidence="3">
    <name type="scientific">Timema bartmani</name>
    <dbReference type="NCBI Taxonomy" id="61472"/>
    <lineage>
        <taxon>Eukaryota</taxon>
        <taxon>Metazoa</taxon>
        <taxon>Ecdysozoa</taxon>
        <taxon>Arthropoda</taxon>
        <taxon>Hexapoda</taxon>
        <taxon>Insecta</taxon>
        <taxon>Pterygota</taxon>
        <taxon>Neoptera</taxon>
        <taxon>Polyneoptera</taxon>
        <taxon>Phasmatodea</taxon>
        <taxon>Timematodea</taxon>
        <taxon>Timematoidea</taxon>
        <taxon>Timematidae</taxon>
        <taxon>Timema</taxon>
    </lineage>
</organism>
<proteinExistence type="predicted"/>
<dbReference type="AlphaFoldDB" id="A0A7R9HYN0"/>
<feature type="region of interest" description="Disordered" evidence="1">
    <location>
        <begin position="195"/>
        <end position="247"/>
    </location>
</feature>